<organism evidence="3 4">
    <name type="scientific">Oryzicola mucosus</name>
    <dbReference type="NCBI Taxonomy" id="2767425"/>
    <lineage>
        <taxon>Bacteria</taxon>
        <taxon>Pseudomonadati</taxon>
        <taxon>Pseudomonadota</taxon>
        <taxon>Alphaproteobacteria</taxon>
        <taxon>Hyphomicrobiales</taxon>
        <taxon>Phyllobacteriaceae</taxon>
        <taxon>Oryzicola</taxon>
    </lineage>
</organism>
<feature type="domain" description="GHMP kinase N-terminal" evidence="2">
    <location>
        <begin position="75"/>
        <end position="141"/>
    </location>
</feature>
<comment type="caution">
    <text evidence="3">The sequence shown here is derived from an EMBL/GenBank/DDBJ whole genome shotgun (WGS) entry which is preliminary data.</text>
</comment>
<dbReference type="Pfam" id="PF00288">
    <property type="entry name" value="GHMP_kinases_N"/>
    <property type="match status" value="1"/>
</dbReference>
<accession>A0A8J6PYT2</accession>
<reference evidence="3" key="1">
    <citation type="submission" date="2020-09" db="EMBL/GenBank/DDBJ databases">
        <title>Genome seq and assembly of Tianweitania sp.</title>
        <authorList>
            <person name="Chhetri G."/>
        </authorList>
    </citation>
    <scope>NUCLEOTIDE SEQUENCE</scope>
    <source>
        <strain evidence="3">Rool2</strain>
    </source>
</reference>
<dbReference type="InterPro" id="IPR006204">
    <property type="entry name" value="GHMP_kinase_N_dom"/>
</dbReference>
<dbReference type="Gene3D" id="3.30.230.10">
    <property type="match status" value="1"/>
</dbReference>
<keyword evidence="4" id="KW-1185">Reference proteome</keyword>
<dbReference type="InterPro" id="IPR020568">
    <property type="entry name" value="Ribosomal_Su5_D2-typ_SF"/>
</dbReference>
<evidence type="ECO:0000313" key="3">
    <source>
        <dbReference type="EMBL" id="MBD0416822.1"/>
    </source>
</evidence>
<dbReference type="RefSeq" id="WP_188166258.1">
    <property type="nucleotide sequence ID" value="NZ_JACVVX010000007.1"/>
</dbReference>
<dbReference type="InterPro" id="IPR014721">
    <property type="entry name" value="Ribsml_uS5_D2-typ_fold_subgr"/>
</dbReference>
<dbReference type="GO" id="GO:0016301">
    <property type="term" value="F:kinase activity"/>
    <property type="evidence" value="ECO:0007669"/>
    <property type="project" value="UniProtKB-KW"/>
</dbReference>
<dbReference type="PIRSF" id="PIRSF033887">
    <property type="entry name" value="PduX"/>
    <property type="match status" value="1"/>
</dbReference>
<evidence type="ECO:0000256" key="1">
    <source>
        <dbReference type="ARBA" id="ARBA00022777"/>
    </source>
</evidence>
<gene>
    <name evidence="3" type="ORF">ICI42_19395</name>
</gene>
<keyword evidence="1 3" id="KW-0418">Kinase</keyword>
<keyword evidence="1 3" id="KW-0808">Transferase</keyword>
<dbReference type="Proteomes" id="UP000643405">
    <property type="component" value="Unassembled WGS sequence"/>
</dbReference>
<evidence type="ECO:0000259" key="2">
    <source>
        <dbReference type="Pfam" id="PF00288"/>
    </source>
</evidence>
<dbReference type="EMBL" id="JACVVX010000007">
    <property type="protein sequence ID" value="MBD0416822.1"/>
    <property type="molecule type" value="Genomic_DNA"/>
</dbReference>
<name>A0A8J6PYT2_9HYPH</name>
<sequence length="313" mass="32769">MCEIAEGVAASRIGVGSAIGHHGELMQGAFEGSDGHFYRALVTLPMRTLQSHATFELSKGHEIAVYPADRTKALRAAILVMERCAPSGFGGVLRVRSEIPVGHGYGSSSADVIAAIRAVSNALGIDLLPSTTSEIAVAAESASDAIAYEEEAVLFAHRQGRVIEHFGGSLPPFYLTSFKPSDAKPINTDEIGRARYTAEEIQMFRCAAGAVRRAVRNQDPRLLGFAASLSARISQRHLPKSDFESASAIAGQHDACGVQVSHSGSLIGIIVDAGEPGAAAKAAGIAASARNAGFIEAGVFAVNVEEVKGENRF</sequence>
<proteinExistence type="predicted"/>
<dbReference type="GO" id="GO:0005524">
    <property type="term" value="F:ATP binding"/>
    <property type="evidence" value="ECO:0007669"/>
    <property type="project" value="InterPro"/>
</dbReference>
<dbReference type="AlphaFoldDB" id="A0A8J6PYT2"/>
<evidence type="ECO:0000313" key="4">
    <source>
        <dbReference type="Proteomes" id="UP000643405"/>
    </source>
</evidence>
<dbReference type="SUPFAM" id="SSF54211">
    <property type="entry name" value="Ribosomal protein S5 domain 2-like"/>
    <property type="match status" value="1"/>
</dbReference>
<dbReference type="InterPro" id="IPR012363">
    <property type="entry name" value="PduX"/>
</dbReference>
<protein>
    <submittedName>
        <fullName evidence="3">Kinase</fullName>
    </submittedName>
</protein>